<accession>A0ABR5TJC6</accession>
<feature type="region of interest" description="Disordered" evidence="1">
    <location>
        <begin position="1"/>
        <end position="26"/>
    </location>
</feature>
<dbReference type="InterPro" id="IPR013320">
    <property type="entry name" value="ConA-like_dom_sf"/>
</dbReference>
<evidence type="ECO:0000256" key="1">
    <source>
        <dbReference type="SAM" id="MobiDB-lite"/>
    </source>
</evidence>
<dbReference type="Proteomes" id="UP000070633">
    <property type="component" value="Unassembled WGS sequence"/>
</dbReference>
<dbReference type="Gene3D" id="2.60.120.200">
    <property type="match status" value="1"/>
</dbReference>
<evidence type="ECO:0000313" key="2">
    <source>
        <dbReference type="EMBL" id="KXB08082.1"/>
    </source>
</evidence>
<reference evidence="2 3" key="1">
    <citation type="journal article" date="2016" name="Sci. Rep.">
        <title>Metabolic traits of an uncultured archaeal lineage -MSBL1- from brine pools of the Red Sea.</title>
        <authorList>
            <person name="Mwirichia R."/>
            <person name="Alam I."/>
            <person name="Rashid M."/>
            <person name="Vinu M."/>
            <person name="Ba-Alawi W."/>
            <person name="Anthony Kamau A."/>
            <person name="Kamanda Ngugi D."/>
            <person name="Goker M."/>
            <person name="Klenk H.P."/>
            <person name="Bajic V."/>
            <person name="Stingl U."/>
        </authorList>
    </citation>
    <scope>NUCLEOTIDE SEQUENCE [LARGE SCALE GENOMIC DNA]</scope>
    <source>
        <strain evidence="2">SCGC-AAA382M17</strain>
    </source>
</reference>
<proteinExistence type="predicted"/>
<dbReference type="EMBL" id="LHYI01000032">
    <property type="protein sequence ID" value="KXB08082.1"/>
    <property type="molecule type" value="Genomic_DNA"/>
</dbReference>
<sequence>MDDDSDTTVHDLTSYANDGSMNGGMDTSDYVSGKWGNALDFDGTDYVEVSDDDSLDIEDQITLSAWVRPAQGGYVEETLLEKHSSNWKIPYRLERNRWGGWEVSF</sequence>
<name>A0ABR5TJC6_9EURY</name>
<feature type="compositionally biased region" description="Polar residues" evidence="1">
    <location>
        <begin position="10"/>
        <end position="20"/>
    </location>
</feature>
<protein>
    <submittedName>
        <fullName evidence="2">Uncharacterized protein</fullName>
    </submittedName>
</protein>
<keyword evidence="3" id="KW-1185">Reference proteome</keyword>
<gene>
    <name evidence="2" type="ORF">AKJ55_01475</name>
</gene>
<comment type="caution">
    <text evidence="2">The sequence shown here is derived from an EMBL/GenBank/DDBJ whole genome shotgun (WGS) entry which is preliminary data.</text>
</comment>
<dbReference type="SUPFAM" id="SSF49899">
    <property type="entry name" value="Concanavalin A-like lectins/glucanases"/>
    <property type="match status" value="1"/>
</dbReference>
<organism evidence="2 3">
    <name type="scientific">candidate division MSBL1 archaeon SCGC-AAA382M17</name>
    <dbReference type="NCBI Taxonomy" id="1698284"/>
    <lineage>
        <taxon>Archaea</taxon>
        <taxon>Methanobacteriati</taxon>
        <taxon>Methanobacteriota</taxon>
        <taxon>candidate division MSBL1</taxon>
    </lineage>
</organism>
<evidence type="ECO:0000313" key="3">
    <source>
        <dbReference type="Proteomes" id="UP000070633"/>
    </source>
</evidence>